<dbReference type="Proteomes" id="UP001156702">
    <property type="component" value="Unassembled WGS sequence"/>
</dbReference>
<protein>
    <submittedName>
        <fullName evidence="2">Uncharacterized protein</fullName>
    </submittedName>
</protein>
<feature type="signal peptide" evidence="1">
    <location>
        <begin position="1"/>
        <end position="19"/>
    </location>
</feature>
<gene>
    <name evidence="2" type="ORF">GCM10007923_24720</name>
</gene>
<evidence type="ECO:0000313" key="3">
    <source>
        <dbReference type="Proteomes" id="UP001156702"/>
    </source>
</evidence>
<keyword evidence="1" id="KW-0732">Signal</keyword>
<name>A0ABQ5ZKM3_9HYPH</name>
<comment type="caution">
    <text evidence="2">The sequence shown here is derived from an EMBL/GenBank/DDBJ whole genome shotgun (WGS) entry which is preliminary data.</text>
</comment>
<organism evidence="2 3">
    <name type="scientific">Shinella yambaruensis</name>
    <dbReference type="NCBI Taxonomy" id="415996"/>
    <lineage>
        <taxon>Bacteria</taxon>
        <taxon>Pseudomonadati</taxon>
        <taxon>Pseudomonadota</taxon>
        <taxon>Alphaproteobacteria</taxon>
        <taxon>Hyphomicrobiales</taxon>
        <taxon>Rhizobiaceae</taxon>
        <taxon>Shinella</taxon>
    </lineage>
</organism>
<proteinExistence type="predicted"/>
<reference evidence="3" key="1">
    <citation type="journal article" date="2019" name="Int. J. Syst. Evol. Microbiol.">
        <title>The Global Catalogue of Microorganisms (GCM) 10K type strain sequencing project: providing services to taxonomists for standard genome sequencing and annotation.</title>
        <authorList>
            <consortium name="The Broad Institute Genomics Platform"/>
            <consortium name="The Broad Institute Genome Sequencing Center for Infectious Disease"/>
            <person name="Wu L."/>
            <person name="Ma J."/>
        </authorList>
    </citation>
    <scope>NUCLEOTIDE SEQUENCE [LARGE SCALE GENOMIC DNA]</scope>
    <source>
        <strain evidence="3">NBRC 102122</strain>
    </source>
</reference>
<keyword evidence="3" id="KW-1185">Reference proteome</keyword>
<evidence type="ECO:0000313" key="2">
    <source>
        <dbReference type="EMBL" id="GLR51264.1"/>
    </source>
</evidence>
<dbReference type="RefSeq" id="WP_244768391.1">
    <property type="nucleotide sequence ID" value="NZ_BSOP01000018.1"/>
</dbReference>
<evidence type="ECO:0000256" key="1">
    <source>
        <dbReference type="SAM" id="SignalP"/>
    </source>
</evidence>
<accession>A0ABQ5ZKM3</accession>
<sequence>MRAVLAAIIACGCVSLVEAGETPWKPAADYLALPSDCTGEKDAPLCEGLKQEWKRDYDAATAGDYQGQRNVAYCLSTGCKSPFGNTVRTNPILGCAWRVVIVNSGHLDADADDANEMSIYCGPQFLDDIGRTMADAQARTLFKNLGIQVRLP</sequence>
<dbReference type="EMBL" id="BSOP01000018">
    <property type="protein sequence ID" value="GLR51264.1"/>
    <property type="molecule type" value="Genomic_DNA"/>
</dbReference>
<feature type="chain" id="PRO_5045277384" evidence="1">
    <location>
        <begin position="20"/>
        <end position="152"/>
    </location>
</feature>